<dbReference type="SUPFAM" id="SSF56784">
    <property type="entry name" value="HAD-like"/>
    <property type="match status" value="1"/>
</dbReference>
<name>A0A7G7MEW9_9PSEU</name>
<sequence length="219" mass="22885">MSAVLFGSIGTLAETSEIQREAFNDAFRAHGLDWHWERADYLAMLRESGGRDRIAGYAAQQGTEVDADAVHRSKSQAFQKLLATSGLTPRPGVVDTIAAARDAGVKVGLVTTTSRENIDALLDVLGPDVRRADFDVVVDTSEVSAPKPDAAAYVHALDALGERAGDCVAIEDNGDGVTAAAAAGVPCVAFPGANTADHGFSDARSVVDRLDPADLLPGR</sequence>
<dbReference type="AlphaFoldDB" id="A0A7G7MEW9"/>
<keyword evidence="2" id="KW-1185">Reference proteome</keyword>
<proteinExistence type="predicted"/>
<evidence type="ECO:0000313" key="2">
    <source>
        <dbReference type="Proteomes" id="UP000515728"/>
    </source>
</evidence>
<accession>A0A7G7MEW9</accession>
<dbReference type="RefSeq" id="WP_185718085.1">
    <property type="nucleotide sequence ID" value="NZ_BAAAWI010000001.1"/>
</dbReference>
<organism evidence="1 2">
    <name type="scientific">Pseudonocardia petroleophila</name>
    <dbReference type="NCBI Taxonomy" id="37331"/>
    <lineage>
        <taxon>Bacteria</taxon>
        <taxon>Bacillati</taxon>
        <taxon>Actinomycetota</taxon>
        <taxon>Actinomycetes</taxon>
        <taxon>Pseudonocardiales</taxon>
        <taxon>Pseudonocardiaceae</taxon>
        <taxon>Pseudonocardia</taxon>
    </lineage>
</organism>
<dbReference type="Gene3D" id="3.40.50.1000">
    <property type="entry name" value="HAD superfamily/HAD-like"/>
    <property type="match status" value="1"/>
</dbReference>
<dbReference type="InterPro" id="IPR023198">
    <property type="entry name" value="PGP-like_dom2"/>
</dbReference>
<dbReference type="Pfam" id="PF00702">
    <property type="entry name" value="Hydrolase"/>
    <property type="match status" value="1"/>
</dbReference>
<dbReference type="NCBIfam" id="TIGR01509">
    <property type="entry name" value="HAD-SF-IA-v3"/>
    <property type="match status" value="1"/>
</dbReference>
<evidence type="ECO:0000313" key="1">
    <source>
        <dbReference type="EMBL" id="QNG51330.1"/>
    </source>
</evidence>
<dbReference type="Proteomes" id="UP000515728">
    <property type="component" value="Chromosome"/>
</dbReference>
<dbReference type="EMBL" id="CP060131">
    <property type="protein sequence ID" value="QNG51330.1"/>
    <property type="molecule type" value="Genomic_DNA"/>
</dbReference>
<dbReference type="KEGG" id="ppel:H6H00_24780"/>
<dbReference type="InterPro" id="IPR044999">
    <property type="entry name" value="CbbY-like"/>
</dbReference>
<dbReference type="InterPro" id="IPR023214">
    <property type="entry name" value="HAD_sf"/>
</dbReference>
<dbReference type="InterPro" id="IPR006439">
    <property type="entry name" value="HAD-SF_hydro_IA"/>
</dbReference>
<dbReference type="PANTHER" id="PTHR42896:SF2">
    <property type="entry name" value="CBBY-LIKE PROTEIN"/>
    <property type="match status" value="1"/>
</dbReference>
<dbReference type="GO" id="GO:0016787">
    <property type="term" value="F:hydrolase activity"/>
    <property type="evidence" value="ECO:0007669"/>
    <property type="project" value="UniProtKB-KW"/>
</dbReference>
<reference evidence="1 2" key="1">
    <citation type="submission" date="2020-08" db="EMBL/GenBank/DDBJ databases">
        <authorList>
            <person name="Mo P."/>
        </authorList>
    </citation>
    <scope>NUCLEOTIDE SEQUENCE [LARGE SCALE GENOMIC DNA]</scope>
    <source>
        <strain evidence="1 2">CGMCC 4.1532</strain>
    </source>
</reference>
<dbReference type="InterPro" id="IPR036412">
    <property type="entry name" value="HAD-like_sf"/>
</dbReference>
<keyword evidence="1" id="KW-0378">Hydrolase</keyword>
<dbReference type="Gene3D" id="1.10.150.240">
    <property type="entry name" value="Putative phosphatase, domain 2"/>
    <property type="match status" value="1"/>
</dbReference>
<dbReference type="PRINTS" id="PR00413">
    <property type="entry name" value="HADHALOGNASE"/>
</dbReference>
<dbReference type="PANTHER" id="PTHR42896">
    <property type="entry name" value="XYLULOSE-1,5-BISPHOSPHATE (XUBP) PHOSPHATASE"/>
    <property type="match status" value="1"/>
</dbReference>
<gene>
    <name evidence="1" type="ORF">H6H00_24780</name>
</gene>
<protein>
    <submittedName>
        <fullName evidence="1">HAD-IA family hydrolase</fullName>
    </submittedName>
</protein>